<dbReference type="AlphaFoldDB" id="A0A5N6LCK2"/>
<dbReference type="EMBL" id="SZYD01001784">
    <property type="protein sequence ID" value="KAD0312833.1"/>
    <property type="molecule type" value="Genomic_DNA"/>
</dbReference>
<dbReference type="PANTHER" id="PTHR47718">
    <property type="entry name" value="OS01G0519700 PROTEIN"/>
    <property type="match status" value="1"/>
</dbReference>
<gene>
    <name evidence="2" type="ORF">E3N88_44465</name>
</gene>
<organism evidence="2 3">
    <name type="scientific">Mikania micrantha</name>
    <name type="common">bitter vine</name>
    <dbReference type="NCBI Taxonomy" id="192012"/>
    <lineage>
        <taxon>Eukaryota</taxon>
        <taxon>Viridiplantae</taxon>
        <taxon>Streptophyta</taxon>
        <taxon>Embryophyta</taxon>
        <taxon>Tracheophyta</taxon>
        <taxon>Spermatophyta</taxon>
        <taxon>Magnoliopsida</taxon>
        <taxon>eudicotyledons</taxon>
        <taxon>Gunneridae</taxon>
        <taxon>Pentapetalae</taxon>
        <taxon>asterids</taxon>
        <taxon>campanulids</taxon>
        <taxon>Asterales</taxon>
        <taxon>Asteraceae</taxon>
        <taxon>Asteroideae</taxon>
        <taxon>Heliantheae alliance</taxon>
        <taxon>Eupatorieae</taxon>
        <taxon>Mikania</taxon>
    </lineage>
</organism>
<feature type="domain" description="FAR1" evidence="1">
    <location>
        <begin position="148"/>
        <end position="219"/>
    </location>
</feature>
<comment type="caution">
    <text evidence="2">The sequence shown here is derived from an EMBL/GenBank/DDBJ whole genome shotgun (WGS) entry which is preliminary data.</text>
</comment>
<keyword evidence="3" id="KW-1185">Reference proteome</keyword>
<proteinExistence type="predicted"/>
<dbReference type="PANTHER" id="PTHR47718:SF12">
    <property type="entry name" value="PROTEIN FAR1-RELATED SEQUENCE"/>
    <property type="match status" value="1"/>
</dbReference>
<protein>
    <recommendedName>
        <fullName evidence="1">FAR1 domain-containing protein</fullName>
    </recommendedName>
</protein>
<sequence length="312" mass="35882">MRKKTSDGEREDERRSGGEDKWWKRRRLGGSADQRLGRIWNVEDNFKGSGDGNEDLILKIKLRCVIAFCFVFACNYVGKVLPSSGVLDDVCDVFDDYDVYIPLPLSNEEPSQAQDSPMQLNEIMGDVVDVYDVLEPLSIEKERLSATYQDYAMNCGFSVRVGQTKRNKDDVITHKYLRCNKSGRPQSKRKSDTLAESSLHFRKSSYQVTDCKAHIGVQFIHHMTLNRIGPTIAHRLQVSMKGGHHNVKGTPTDFKNFSQAIRLFIGNRDSQLFLDHLRDRVQNLPDFYFDFCVVNGELRHAFWADEISKRNY</sequence>
<dbReference type="InterPro" id="IPR004330">
    <property type="entry name" value="FAR1_DNA_bnd_dom"/>
</dbReference>
<evidence type="ECO:0000313" key="2">
    <source>
        <dbReference type="EMBL" id="KAD0312833.1"/>
    </source>
</evidence>
<evidence type="ECO:0000259" key="1">
    <source>
        <dbReference type="Pfam" id="PF03101"/>
    </source>
</evidence>
<dbReference type="Pfam" id="PF03101">
    <property type="entry name" value="FAR1"/>
    <property type="match status" value="1"/>
</dbReference>
<dbReference type="Proteomes" id="UP000326396">
    <property type="component" value="Unassembled WGS sequence"/>
</dbReference>
<reference evidence="2 3" key="1">
    <citation type="submission" date="2019-05" db="EMBL/GenBank/DDBJ databases">
        <title>Mikania micrantha, genome provides insights into the molecular mechanism of rapid growth.</title>
        <authorList>
            <person name="Liu B."/>
        </authorList>
    </citation>
    <scope>NUCLEOTIDE SEQUENCE [LARGE SCALE GENOMIC DNA]</scope>
    <source>
        <strain evidence="2">NLD-2019</strain>
        <tissue evidence="2">Leaf</tissue>
    </source>
</reference>
<name>A0A5N6LCK2_9ASTR</name>
<dbReference type="OrthoDB" id="2010933at2759"/>
<accession>A0A5N6LCK2</accession>
<evidence type="ECO:0000313" key="3">
    <source>
        <dbReference type="Proteomes" id="UP000326396"/>
    </source>
</evidence>